<evidence type="ECO:0000313" key="6">
    <source>
        <dbReference type="EMBL" id="APZ94042.1"/>
    </source>
</evidence>
<dbReference type="Proteomes" id="UP000187735">
    <property type="component" value="Chromosome"/>
</dbReference>
<sequence length="185" mass="20970">MSPSEKKNTETATFAGGCFWCTEAVFDRLKGVSKVTSGYTGGQVPDPTYKQVCEGTTGHAEAVQIVYDPKVITFDQLLDVFFHTHDPTTLNRQGADTGTQYRSSVFYHNEEQKTAAKKVIDALNAAEVLDNPIVTKLEKLGKWYPAEDYHQQYFELNGRQPYCQVVINPKIAKFRKRYKTMLKDE</sequence>
<proteinExistence type="inferred from homology"/>
<evidence type="ECO:0000259" key="5">
    <source>
        <dbReference type="Pfam" id="PF01625"/>
    </source>
</evidence>
<dbReference type="AlphaFoldDB" id="A0A1P8WIZ7"/>
<evidence type="ECO:0000256" key="1">
    <source>
        <dbReference type="ARBA" id="ARBA00023002"/>
    </source>
</evidence>
<dbReference type="Pfam" id="PF01625">
    <property type="entry name" value="PMSR"/>
    <property type="match status" value="1"/>
</dbReference>
<dbReference type="EC" id="1.8.4.11" evidence="4"/>
<evidence type="ECO:0000256" key="4">
    <source>
        <dbReference type="HAMAP-Rule" id="MF_01401"/>
    </source>
</evidence>
<comment type="function">
    <text evidence="4">Has an important function as a repair enzyme for proteins that have been inactivated by oxidation. Catalyzes the reversible oxidation-reduction of methionine sulfoxide in proteins to methionine.</text>
</comment>
<keyword evidence="7" id="KW-1185">Reference proteome</keyword>
<comment type="similarity">
    <text evidence="4">Belongs to the MsrA Met sulfoxide reductase family.</text>
</comment>
<dbReference type="SUPFAM" id="SSF55068">
    <property type="entry name" value="Peptide methionine sulfoxide reductase"/>
    <property type="match status" value="1"/>
</dbReference>
<keyword evidence="1 4" id="KW-0560">Oxidoreductase</keyword>
<organism evidence="6 7">
    <name type="scientific">Fuerstiella marisgermanici</name>
    <dbReference type="NCBI Taxonomy" id="1891926"/>
    <lineage>
        <taxon>Bacteria</taxon>
        <taxon>Pseudomonadati</taxon>
        <taxon>Planctomycetota</taxon>
        <taxon>Planctomycetia</taxon>
        <taxon>Planctomycetales</taxon>
        <taxon>Planctomycetaceae</taxon>
        <taxon>Fuerstiella</taxon>
    </lineage>
</organism>
<feature type="domain" description="Peptide methionine sulphoxide reductase MsrA" evidence="5">
    <location>
        <begin position="11"/>
        <end position="164"/>
    </location>
</feature>
<gene>
    <name evidence="6" type="primary">mrsA</name>
    <name evidence="4" type="synonym">msrA</name>
    <name evidence="6" type="ORF">Fuma_03663</name>
</gene>
<evidence type="ECO:0000256" key="3">
    <source>
        <dbReference type="ARBA" id="ARBA00048782"/>
    </source>
</evidence>
<dbReference type="PANTHER" id="PTHR43774">
    <property type="entry name" value="PEPTIDE METHIONINE SULFOXIDE REDUCTASE"/>
    <property type="match status" value="1"/>
</dbReference>
<dbReference type="RefSeq" id="WP_077028398.1">
    <property type="nucleotide sequence ID" value="NZ_CP017641.1"/>
</dbReference>
<evidence type="ECO:0000256" key="2">
    <source>
        <dbReference type="ARBA" id="ARBA00047806"/>
    </source>
</evidence>
<dbReference type="PANTHER" id="PTHR43774:SF1">
    <property type="entry name" value="PEPTIDE METHIONINE SULFOXIDE REDUCTASE MSRA 2"/>
    <property type="match status" value="1"/>
</dbReference>
<reference evidence="6 7" key="1">
    <citation type="journal article" date="2016" name="Front. Microbiol.">
        <title>Fuerstia marisgermanicae gen. nov., sp. nov., an Unusual Member of the Phylum Planctomycetes from the German Wadden Sea.</title>
        <authorList>
            <person name="Kohn T."/>
            <person name="Heuer A."/>
            <person name="Jogler M."/>
            <person name="Vollmers J."/>
            <person name="Boedeker C."/>
            <person name="Bunk B."/>
            <person name="Rast P."/>
            <person name="Borchert D."/>
            <person name="Glockner I."/>
            <person name="Freese H.M."/>
            <person name="Klenk H.P."/>
            <person name="Overmann J."/>
            <person name="Kaster A.K."/>
            <person name="Rohde M."/>
            <person name="Wiegand S."/>
            <person name="Jogler C."/>
        </authorList>
    </citation>
    <scope>NUCLEOTIDE SEQUENCE [LARGE SCALE GENOMIC DNA]</scope>
    <source>
        <strain evidence="6 7">NH11</strain>
    </source>
</reference>
<name>A0A1P8WIZ7_9PLAN</name>
<dbReference type="HAMAP" id="MF_01401">
    <property type="entry name" value="MsrA"/>
    <property type="match status" value="1"/>
</dbReference>
<dbReference type="NCBIfam" id="TIGR00401">
    <property type="entry name" value="msrA"/>
    <property type="match status" value="1"/>
</dbReference>
<dbReference type="InterPro" id="IPR036509">
    <property type="entry name" value="Met_Sox_Rdtase_MsrA_sf"/>
</dbReference>
<dbReference type="EMBL" id="CP017641">
    <property type="protein sequence ID" value="APZ94042.1"/>
    <property type="molecule type" value="Genomic_DNA"/>
</dbReference>
<evidence type="ECO:0000313" key="7">
    <source>
        <dbReference type="Proteomes" id="UP000187735"/>
    </source>
</evidence>
<accession>A0A1P8WIZ7</accession>
<feature type="active site" evidence="4">
    <location>
        <position position="18"/>
    </location>
</feature>
<dbReference type="STRING" id="1891926.Fuma_03663"/>
<dbReference type="GO" id="GO:0008113">
    <property type="term" value="F:peptide-methionine (S)-S-oxide reductase activity"/>
    <property type="evidence" value="ECO:0007669"/>
    <property type="project" value="UniProtKB-UniRule"/>
</dbReference>
<comment type="catalytic activity">
    <reaction evidence="3 4">
        <text>[thioredoxin]-disulfide + L-methionine + H2O = L-methionine (S)-S-oxide + [thioredoxin]-dithiol</text>
        <dbReference type="Rhea" id="RHEA:19993"/>
        <dbReference type="Rhea" id="RHEA-COMP:10698"/>
        <dbReference type="Rhea" id="RHEA-COMP:10700"/>
        <dbReference type="ChEBI" id="CHEBI:15377"/>
        <dbReference type="ChEBI" id="CHEBI:29950"/>
        <dbReference type="ChEBI" id="CHEBI:50058"/>
        <dbReference type="ChEBI" id="CHEBI:57844"/>
        <dbReference type="ChEBI" id="CHEBI:58772"/>
        <dbReference type="EC" id="1.8.4.11"/>
    </reaction>
</comment>
<dbReference type="InterPro" id="IPR002569">
    <property type="entry name" value="Met_Sox_Rdtase_MsrA_dom"/>
</dbReference>
<dbReference type="KEGG" id="fmr:Fuma_03663"/>
<comment type="catalytic activity">
    <reaction evidence="2 4">
        <text>L-methionyl-[protein] + [thioredoxin]-disulfide + H2O = L-methionyl-(S)-S-oxide-[protein] + [thioredoxin]-dithiol</text>
        <dbReference type="Rhea" id="RHEA:14217"/>
        <dbReference type="Rhea" id="RHEA-COMP:10698"/>
        <dbReference type="Rhea" id="RHEA-COMP:10700"/>
        <dbReference type="Rhea" id="RHEA-COMP:12313"/>
        <dbReference type="Rhea" id="RHEA-COMP:12315"/>
        <dbReference type="ChEBI" id="CHEBI:15377"/>
        <dbReference type="ChEBI" id="CHEBI:16044"/>
        <dbReference type="ChEBI" id="CHEBI:29950"/>
        <dbReference type="ChEBI" id="CHEBI:44120"/>
        <dbReference type="ChEBI" id="CHEBI:50058"/>
        <dbReference type="EC" id="1.8.4.11"/>
    </reaction>
</comment>
<protein>
    <recommendedName>
        <fullName evidence="4">Peptide methionine sulfoxide reductase MsrA</fullName>
        <shortName evidence="4">Protein-methionine-S-oxide reductase</shortName>
        <ecNumber evidence="4">1.8.4.11</ecNumber>
    </recommendedName>
    <alternativeName>
        <fullName evidence="4">Peptide-methionine (S)-S-oxide reductase</fullName>
        <shortName evidence="4">Peptide Met(O) reductase</shortName>
    </alternativeName>
</protein>
<dbReference type="GO" id="GO:0033744">
    <property type="term" value="F:L-methionine:thioredoxin-disulfide S-oxidoreductase activity"/>
    <property type="evidence" value="ECO:0007669"/>
    <property type="project" value="RHEA"/>
</dbReference>
<dbReference type="Gene3D" id="3.30.1060.10">
    <property type="entry name" value="Peptide methionine sulphoxide reductase MsrA"/>
    <property type="match status" value="1"/>
</dbReference>